<organism evidence="1 2">
    <name type="scientific">Paraphaeosphaeria minitans</name>
    <dbReference type="NCBI Taxonomy" id="565426"/>
    <lineage>
        <taxon>Eukaryota</taxon>
        <taxon>Fungi</taxon>
        <taxon>Dikarya</taxon>
        <taxon>Ascomycota</taxon>
        <taxon>Pezizomycotina</taxon>
        <taxon>Dothideomycetes</taxon>
        <taxon>Pleosporomycetidae</taxon>
        <taxon>Pleosporales</taxon>
        <taxon>Massarineae</taxon>
        <taxon>Didymosphaeriaceae</taxon>
        <taxon>Paraphaeosphaeria</taxon>
    </lineage>
</organism>
<sequence length="56" mass="6375">MLWLHGVLRIGCNTAVGSHDSSLRTQDKSPQRRRPECSCARCIHDGIGFVIRDRRI</sequence>
<dbReference type="EMBL" id="WJXW01000005">
    <property type="protein sequence ID" value="KAF9736237.1"/>
    <property type="molecule type" value="Genomic_DNA"/>
</dbReference>
<evidence type="ECO:0000313" key="2">
    <source>
        <dbReference type="Proteomes" id="UP000756921"/>
    </source>
</evidence>
<dbReference type="AlphaFoldDB" id="A0A9P6KRI1"/>
<comment type="caution">
    <text evidence="1">The sequence shown here is derived from an EMBL/GenBank/DDBJ whole genome shotgun (WGS) entry which is preliminary data.</text>
</comment>
<protein>
    <submittedName>
        <fullName evidence="1">Uncharacterized protein</fullName>
    </submittedName>
</protein>
<proteinExistence type="predicted"/>
<name>A0A9P6KRI1_9PLEO</name>
<evidence type="ECO:0000313" key="1">
    <source>
        <dbReference type="EMBL" id="KAF9736237.1"/>
    </source>
</evidence>
<keyword evidence="2" id="KW-1185">Reference proteome</keyword>
<accession>A0A9P6KRI1</accession>
<dbReference type="OrthoDB" id="10329384at2759"/>
<gene>
    <name evidence="1" type="ORF">PMIN01_06152</name>
</gene>
<reference evidence="1" key="1">
    <citation type="journal article" date="2020" name="Mol. Plant Microbe Interact.">
        <title>Genome Sequence of the Biocontrol Agent Coniothyrium minitans strain Conio (IMI 134523).</title>
        <authorList>
            <person name="Patel D."/>
            <person name="Shittu T.A."/>
            <person name="Baroncelli R."/>
            <person name="Muthumeenakshi S."/>
            <person name="Osborne T.H."/>
            <person name="Janganan T.K."/>
            <person name="Sreenivasaprasad S."/>
        </authorList>
    </citation>
    <scope>NUCLEOTIDE SEQUENCE</scope>
    <source>
        <strain evidence="1">Conio</strain>
    </source>
</reference>
<dbReference type="Proteomes" id="UP000756921">
    <property type="component" value="Unassembled WGS sequence"/>
</dbReference>